<evidence type="ECO:0000313" key="7">
    <source>
        <dbReference type="EMBL" id="ORY70666.1"/>
    </source>
</evidence>
<keyword evidence="2 6" id="KW-0812">Transmembrane</keyword>
<dbReference type="GO" id="GO:0016020">
    <property type="term" value="C:membrane"/>
    <property type="evidence" value="ECO:0007669"/>
    <property type="project" value="UniProtKB-SubCell"/>
</dbReference>
<protein>
    <recommendedName>
        <fullName evidence="9">LrgB-domain-containing protein</fullName>
    </recommendedName>
</protein>
<name>A0A1Y2EHC2_9FUNG</name>
<keyword evidence="3 6" id="KW-1133">Transmembrane helix</keyword>
<feature type="compositionally biased region" description="Low complexity" evidence="5">
    <location>
        <begin position="1"/>
        <end position="15"/>
    </location>
</feature>
<accession>A0A1Y2EHC2</accession>
<dbReference type="AlphaFoldDB" id="A0A1Y2EHC2"/>
<feature type="region of interest" description="Disordered" evidence="5">
    <location>
        <begin position="1"/>
        <end position="20"/>
    </location>
</feature>
<comment type="subcellular location">
    <subcellularLocation>
        <location evidence="1">Membrane</location>
        <topology evidence="1">Multi-pass membrane protein</topology>
    </subcellularLocation>
</comment>
<evidence type="ECO:0000256" key="2">
    <source>
        <dbReference type="ARBA" id="ARBA00022692"/>
    </source>
</evidence>
<feature type="transmembrane region" description="Helical" evidence="6">
    <location>
        <begin position="78"/>
        <end position="100"/>
    </location>
</feature>
<feature type="transmembrane region" description="Helical" evidence="6">
    <location>
        <begin position="31"/>
        <end position="49"/>
    </location>
</feature>
<dbReference type="Pfam" id="PF04172">
    <property type="entry name" value="LrgB"/>
    <property type="match status" value="1"/>
</dbReference>
<evidence type="ECO:0000256" key="6">
    <source>
        <dbReference type="SAM" id="Phobius"/>
    </source>
</evidence>
<evidence type="ECO:0000256" key="3">
    <source>
        <dbReference type="ARBA" id="ARBA00022989"/>
    </source>
</evidence>
<feature type="transmembrane region" description="Helical" evidence="6">
    <location>
        <begin position="134"/>
        <end position="152"/>
    </location>
</feature>
<evidence type="ECO:0000256" key="4">
    <source>
        <dbReference type="ARBA" id="ARBA00023136"/>
    </source>
</evidence>
<dbReference type="EMBL" id="MCOG01000042">
    <property type="protein sequence ID" value="ORY70666.1"/>
    <property type="molecule type" value="Genomic_DNA"/>
</dbReference>
<comment type="caution">
    <text evidence="7">The sequence shown here is derived from an EMBL/GenBank/DDBJ whole genome shotgun (WGS) entry which is preliminary data.</text>
</comment>
<dbReference type="OrthoDB" id="2502820at2759"/>
<evidence type="ECO:0000313" key="8">
    <source>
        <dbReference type="Proteomes" id="UP000193920"/>
    </source>
</evidence>
<dbReference type="Proteomes" id="UP000193920">
    <property type="component" value="Unassembled WGS sequence"/>
</dbReference>
<dbReference type="InterPro" id="IPR007300">
    <property type="entry name" value="CidB/LrgB"/>
</dbReference>
<sequence>MNKTTTTNSNTSSKSSKPKFQWKSSALPSKYSFITYLLIYTVSWIPAALWDFPQPLHIAATVLSFFISLGVPDRLRVIFHPLITCAFVSYAVFWIQGLIFGRSLKDEVRLYTNNSKYLLYLNDTSLPFPKATELLFALLDVTVVTFSFKILEHHRLILRHIFELVGSIILLSLTSMIVHILLCRLLGVAPLYSLSMASRSSTNPLAVQVVNYLHSDMAIAIVLVAFTGVFTDIMGLPLLKLVHFPLKDSLAHGACMGCAGHAMATAGLVKDFPSASAVSSISFVLFSTCCVIWSAIPPIASLLRFIAGM</sequence>
<feature type="transmembrane region" description="Helical" evidence="6">
    <location>
        <begin position="281"/>
        <end position="307"/>
    </location>
</feature>
<organism evidence="7 8">
    <name type="scientific">Neocallimastix californiae</name>
    <dbReference type="NCBI Taxonomy" id="1754190"/>
    <lineage>
        <taxon>Eukaryota</taxon>
        <taxon>Fungi</taxon>
        <taxon>Fungi incertae sedis</taxon>
        <taxon>Chytridiomycota</taxon>
        <taxon>Chytridiomycota incertae sedis</taxon>
        <taxon>Neocallimastigomycetes</taxon>
        <taxon>Neocallimastigales</taxon>
        <taxon>Neocallimastigaceae</taxon>
        <taxon>Neocallimastix</taxon>
    </lineage>
</organism>
<gene>
    <name evidence="7" type="ORF">LY90DRAFT_404848</name>
</gene>
<keyword evidence="4 6" id="KW-0472">Membrane</keyword>
<proteinExistence type="predicted"/>
<feature type="transmembrane region" description="Helical" evidence="6">
    <location>
        <begin position="212"/>
        <end position="238"/>
    </location>
</feature>
<dbReference type="PANTHER" id="PTHR30249">
    <property type="entry name" value="PUTATIVE SEROTONIN TRANSPORTER"/>
    <property type="match status" value="1"/>
</dbReference>
<feature type="transmembrane region" description="Helical" evidence="6">
    <location>
        <begin position="164"/>
        <end position="192"/>
    </location>
</feature>
<reference evidence="7 8" key="1">
    <citation type="submission" date="2016-08" db="EMBL/GenBank/DDBJ databases">
        <title>A Parts List for Fungal Cellulosomes Revealed by Comparative Genomics.</title>
        <authorList>
            <consortium name="DOE Joint Genome Institute"/>
            <person name="Haitjema C.H."/>
            <person name="Gilmore S.P."/>
            <person name="Henske J.K."/>
            <person name="Solomon K.V."/>
            <person name="De Groot R."/>
            <person name="Kuo A."/>
            <person name="Mondo S.J."/>
            <person name="Salamov A.A."/>
            <person name="Labutti K."/>
            <person name="Zhao Z."/>
            <person name="Chiniquy J."/>
            <person name="Barry K."/>
            <person name="Brewer H.M."/>
            <person name="Purvine S.O."/>
            <person name="Wright A.T."/>
            <person name="Boxma B."/>
            <person name="Van Alen T."/>
            <person name="Hackstein J.H."/>
            <person name="Baker S.E."/>
            <person name="Grigoriev I.V."/>
            <person name="O'Malley M.A."/>
        </authorList>
    </citation>
    <scope>NUCLEOTIDE SEQUENCE [LARGE SCALE GENOMIC DNA]</scope>
    <source>
        <strain evidence="7 8">G1</strain>
    </source>
</reference>
<evidence type="ECO:0008006" key="9">
    <source>
        <dbReference type="Google" id="ProtNLM"/>
    </source>
</evidence>
<evidence type="ECO:0000256" key="1">
    <source>
        <dbReference type="ARBA" id="ARBA00004141"/>
    </source>
</evidence>
<dbReference type="PANTHER" id="PTHR30249:SF0">
    <property type="entry name" value="PLASTIDAL GLYCOLATE_GLYCERATE TRANSLOCATOR 1, CHLOROPLASTIC"/>
    <property type="match status" value="1"/>
</dbReference>
<feature type="transmembrane region" description="Helical" evidence="6">
    <location>
        <begin position="55"/>
        <end position="71"/>
    </location>
</feature>
<keyword evidence="8" id="KW-1185">Reference proteome</keyword>
<feature type="transmembrane region" description="Helical" evidence="6">
    <location>
        <begin position="250"/>
        <end position="269"/>
    </location>
</feature>
<evidence type="ECO:0000256" key="5">
    <source>
        <dbReference type="SAM" id="MobiDB-lite"/>
    </source>
</evidence>